<evidence type="ECO:0000313" key="12">
    <source>
        <dbReference type="EMBL" id="QNT70240.1"/>
    </source>
</evidence>
<comment type="function">
    <text evidence="7">The UvrABC repair system catalyzes the recognition and processing of DNA lesions. UvrC both incises the 5' and 3' sides of the lesion. The N-terminal half is responsible for the 3' incision and the C-terminal half is responsible for the 5' incision.</text>
</comment>
<dbReference type="KEGG" id="dvn:HQ394_14010"/>
<dbReference type="Pfam" id="PF14520">
    <property type="entry name" value="HHH_5"/>
    <property type="match status" value="1"/>
</dbReference>
<dbReference type="SMART" id="SM00278">
    <property type="entry name" value="HhH1"/>
    <property type="match status" value="2"/>
</dbReference>
<evidence type="ECO:0000256" key="7">
    <source>
        <dbReference type="HAMAP-Rule" id="MF_00203"/>
    </source>
</evidence>
<dbReference type="SUPFAM" id="SSF47781">
    <property type="entry name" value="RuvA domain 2-like"/>
    <property type="match status" value="1"/>
</dbReference>
<dbReference type="GO" id="GO:0003677">
    <property type="term" value="F:DNA binding"/>
    <property type="evidence" value="ECO:0007669"/>
    <property type="project" value="UniProtKB-UniRule"/>
</dbReference>
<proteinExistence type="inferred from homology"/>
<feature type="domain" description="UvrC family homology region profile" evidence="11">
    <location>
        <begin position="290"/>
        <end position="519"/>
    </location>
</feature>
<dbReference type="Pfam" id="PF01541">
    <property type="entry name" value="GIY-YIG"/>
    <property type="match status" value="1"/>
</dbReference>
<dbReference type="NCBIfam" id="TIGR00194">
    <property type="entry name" value="uvrC"/>
    <property type="match status" value="1"/>
</dbReference>
<keyword evidence="2 7" id="KW-0227">DNA damage</keyword>
<dbReference type="PROSITE" id="PS50165">
    <property type="entry name" value="UVRC"/>
    <property type="match status" value="1"/>
</dbReference>
<keyword evidence="13" id="KW-1185">Reference proteome</keyword>
<evidence type="ECO:0000256" key="2">
    <source>
        <dbReference type="ARBA" id="ARBA00022763"/>
    </source>
</evidence>
<dbReference type="InterPro" id="IPR036876">
    <property type="entry name" value="UVR_dom_sf"/>
</dbReference>
<evidence type="ECO:0000313" key="13">
    <source>
        <dbReference type="Proteomes" id="UP000516369"/>
    </source>
</evidence>
<feature type="compositionally biased region" description="Polar residues" evidence="8">
    <location>
        <begin position="1"/>
        <end position="10"/>
    </location>
</feature>
<sequence length="647" mass="70751">MSDETATSRSDAVPSSPPVAAEDVVPAPAAAETSQTRGPARIATYLPTLANTPGVYRMINATGEVLYVGKARSLKKRVTSYLQAPRLGPRLHRMVAETAAMEFVTTHTEAEALLLEANLIKRLKPRYNILLRDDKSFPSILLTGDHPFAQVVRHRGAHARKGEYFGPFASGWAVSRTLAVLQRAFLLRTCSDAVFHARTRPCLLYQIKRCSAPCVGYIDQPAYAQLVAEARAFLRGDSQRVQRDLAAQMEEASQALAFEDAARFRDRIRALTAIQAHQDVNLAEIGDADVIAAYQAGGSTCVQAFFFRGGCNYGNRAYFPDHTSGEEVAAVVEAFVGQFYTDRPPPPLLLLSQPLPHQALVAEALSVSSGRKVTLAVPQRGAKLNLLTHALDNAREALGRRLAESATQQRLLEGLASLLELPRLPQRIEVYDNSHVSGSNPFGAMIVAGSEGLLKTAYRKFSIRGPVTPGDDYAMMREVLARRFGRALREDPNRADGQWPDLVLIDGGAGQLAAARAVFDDLAITDVTLVAIAKGPDRNAGRERIFCEGREPFSPEPRDPVLYFLQRLRDEAHRFAIGSHRARRSARLTRSALDEIPGIGGHRKKALLHHFGSLKAIAHAGVPDLAAVPGISASMANKIYEWFHLER</sequence>
<accession>A0A7H1N3F4</accession>
<protein>
    <recommendedName>
        <fullName evidence="7">UvrABC system protein C</fullName>
        <shortName evidence="7">Protein UvrC</shortName>
    </recommendedName>
    <alternativeName>
        <fullName evidence="7">Excinuclease ABC subunit C</fullName>
    </alternativeName>
</protein>
<dbReference type="InterPro" id="IPR003583">
    <property type="entry name" value="Hlx-hairpin-Hlx_DNA-bd_motif"/>
</dbReference>
<keyword evidence="5 7" id="KW-0234">DNA repair</keyword>
<dbReference type="Pfam" id="PF22920">
    <property type="entry name" value="UvrC_RNaseH"/>
    <property type="match status" value="1"/>
</dbReference>
<dbReference type="InterPro" id="IPR001162">
    <property type="entry name" value="UvrC_RNase_H_dom"/>
</dbReference>
<comment type="subunit">
    <text evidence="7">Interacts with UvrB in an incision complex.</text>
</comment>
<evidence type="ECO:0000259" key="9">
    <source>
        <dbReference type="PROSITE" id="PS50151"/>
    </source>
</evidence>
<evidence type="ECO:0000256" key="4">
    <source>
        <dbReference type="ARBA" id="ARBA00022881"/>
    </source>
</evidence>
<comment type="similarity">
    <text evidence="7">Belongs to the UvrC family.</text>
</comment>
<gene>
    <name evidence="7 12" type="primary">uvrC</name>
    <name evidence="12" type="ORF">HQ394_14010</name>
</gene>
<dbReference type="Gene3D" id="3.40.1440.10">
    <property type="entry name" value="GIY-YIG endonuclease"/>
    <property type="match status" value="1"/>
</dbReference>
<evidence type="ECO:0000259" key="10">
    <source>
        <dbReference type="PROSITE" id="PS50164"/>
    </source>
</evidence>
<dbReference type="Gene3D" id="3.30.420.340">
    <property type="entry name" value="UvrC, RNAse H endonuclease domain"/>
    <property type="match status" value="1"/>
</dbReference>
<dbReference type="Pfam" id="PF02151">
    <property type="entry name" value="UVR"/>
    <property type="match status" value="1"/>
</dbReference>
<dbReference type="PANTHER" id="PTHR30562:SF1">
    <property type="entry name" value="UVRABC SYSTEM PROTEIN C"/>
    <property type="match status" value="1"/>
</dbReference>
<dbReference type="InterPro" id="IPR038476">
    <property type="entry name" value="UvrC_RNase_H_dom_sf"/>
</dbReference>
<dbReference type="GO" id="GO:0009380">
    <property type="term" value="C:excinuclease repair complex"/>
    <property type="evidence" value="ECO:0007669"/>
    <property type="project" value="InterPro"/>
</dbReference>
<evidence type="ECO:0000259" key="11">
    <source>
        <dbReference type="PROSITE" id="PS50165"/>
    </source>
</evidence>
<evidence type="ECO:0000256" key="1">
    <source>
        <dbReference type="ARBA" id="ARBA00022490"/>
    </source>
</evidence>
<dbReference type="InterPro" id="IPR047296">
    <property type="entry name" value="GIY-YIG_UvrC_Cho"/>
</dbReference>
<dbReference type="InterPro" id="IPR035901">
    <property type="entry name" value="GIY-YIG_endonuc_sf"/>
</dbReference>
<dbReference type="NCBIfam" id="NF001824">
    <property type="entry name" value="PRK00558.1-5"/>
    <property type="match status" value="1"/>
</dbReference>
<evidence type="ECO:0000256" key="8">
    <source>
        <dbReference type="SAM" id="MobiDB-lite"/>
    </source>
</evidence>
<dbReference type="HAMAP" id="MF_00203">
    <property type="entry name" value="UvrC"/>
    <property type="match status" value="1"/>
</dbReference>
<dbReference type="SUPFAM" id="SSF46600">
    <property type="entry name" value="C-terminal UvrC-binding domain of UvrB"/>
    <property type="match status" value="1"/>
</dbReference>
<dbReference type="Gene3D" id="1.10.150.20">
    <property type="entry name" value="5' to 3' exonuclease, C-terminal subdomain"/>
    <property type="match status" value="1"/>
</dbReference>
<dbReference type="Proteomes" id="UP000516369">
    <property type="component" value="Chromosome"/>
</dbReference>
<dbReference type="Gene3D" id="4.10.860.10">
    <property type="entry name" value="UVR domain"/>
    <property type="match status" value="1"/>
</dbReference>
<dbReference type="GO" id="GO:0006289">
    <property type="term" value="P:nucleotide-excision repair"/>
    <property type="evidence" value="ECO:0007669"/>
    <property type="project" value="UniProtKB-UniRule"/>
</dbReference>
<feature type="compositionally biased region" description="Low complexity" evidence="8">
    <location>
        <begin position="11"/>
        <end position="32"/>
    </location>
</feature>
<dbReference type="GO" id="GO:0009381">
    <property type="term" value="F:excinuclease ABC activity"/>
    <property type="evidence" value="ECO:0007669"/>
    <property type="project" value="UniProtKB-UniRule"/>
</dbReference>
<feature type="domain" description="UVR" evidence="9">
    <location>
        <begin position="239"/>
        <end position="274"/>
    </location>
</feature>
<dbReference type="RefSeq" id="WP_190260726.1">
    <property type="nucleotide sequence ID" value="NZ_CP053923.1"/>
</dbReference>
<dbReference type="PANTHER" id="PTHR30562">
    <property type="entry name" value="UVRC/OXIDOREDUCTASE"/>
    <property type="match status" value="1"/>
</dbReference>
<dbReference type="FunFam" id="3.40.1440.10:FF:000001">
    <property type="entry name" value="UvrABC system protein C"/>
    <property type="match status" value="1"/>
</dbReference>
<reference evidence="12 13" key="1">
    <citation type="submission" date="2020-05" db="EMBL/GenBank/DDBJ databases">
        <title>Complete closed genome sequence of Defluviicoccus vanus.</title>
        <authorList>
            <person name="Bessarab I."/>
            <person name="Arumugam K."/>
            <person name="Maszenan A.M."/>
            <person name="Seviour R.J."/>
            <person name="Williams R.B."/>
        </authorList>
    </citation>
    <scope>NUCLEOTIDE SEQUENCE [LARGE SCALE GENOMIC DNA]</scope>
    <source>
        <strain evidence="12 13">Ben 114</strain>
    </source>
</reference>
<dbReference type="Pfam" id="PF08459">
    <property type="entry name" value="UvrC_RNaseH_dom"/>
    <property type="match status" value="1"/>
</dbReference>
<evidence type="ECO:0000256" key="5">
    <source>
        <dbReference type="ARBA" id="ARBA00023204"/>
    </source>
</evidence>
<feature type="domain" description="GIY-YIG" evidence="10">
    <location>
        <begin position="51"/>
        <end position="129"/>
    </location>
</feature>
<organism evidence="12 13">
    <name type="scientific">Defluviicoccus vanus</name>
    <dbReference type="NCBI Taxonomy" id="111831"/>
    <lineage>
        <taxon>Bacteria</taxon>
        <taxon>Pseudomonadati</taxon>
        <taxon>Pseudomonadota</taxon>
        <taxon>Alphaproteobacteria</taxon>
        <taxon>Rhodospirillales</taxon>
        <taxon>Rhodospirillaceae</taxon>
        <taxon>Defluviicoccus</taxon>
    </lineage>
</organism>
<dbReference type="InterPro" id="IPR001943">
    <property type="entry name" value="UVR_dom"/>
</dbReference>
<dbReference type="CDD" id="cd10434">
    <property type="entry name" value="GIY-YIG_UvrC_Cho"/>
    <property type="match status" value="1"/>
</dbReference>
<dbReference type="GO" id="GO:0009432">
    <property type="term" value="P:SOS response"/>
    <property type="evidence" value="ECO:0007669"/>
    <property type="project" value="UniProtKB-UniRule"/>
</dbReference>
<dbReference type="AlphaFoldDB" id="A0A7H1N3F4"/>
<keyword evidence="6 7" id="KW-0742">SOS response</keyword>
<dbReference type="PROSITE" id="PS50151">
    <property type="entry name" value="UVR"/>
    <property type="match status" value="1"/>
</dbReference>
<comment type="subcellular location">
    <subcellularLocation>
        <location evidence="7">Cytoplasm</location>
    </subcellularLocation>
</comment>
<name>A0A7H1N3F4_9PROT</name>
<feature type="region of interest" description="Disordered" evidence="8">
    <location>
        <begin position="1"/>
        <end position="37"/>
    </location>
</feature>
<keyword evidence="1 7" id="KW-0963">Cytoplasm</keyword>
<dbReference type="InterPro" id="IPR010994">
    <property type="entry name" value="RuvA_2-like"/>
</dbReference>
<dbReference type="InterPro" id="IPR000305">
    <property type="entry name" value="GIY-YIG_endonuc"/>
</dbReference>
<dbReference type="InterPro" id="IPR004791">
    <property type="entry name" value="UvrC"/>
</dbReference>
<keyword evidence="3 7" id="KW-0228">DNA excision</keyword>
<evidence type="ECO:0000256" key="6">
    <source>
        <dbReference type="ARBA" id="ARBA00023236"/>
    </source>
</evidence>
<evidence type="ECO:0000256" key="3">
    <source>
        <dbReference type="ARBA" id="ARBA00022769"/>
    </source>
</evidence>
<dbReference type="EMBL" id="CP053923">
    <property type="protein sequence ID" value="QNT70240.1"/>
    <property type="molecule type" value="Genomic_DNA"/>
</dbReference>
<dbReference type="PROSITE" id="PS50164">
    <property type="entry name" value="GIY_YIG"/>
    <property type="match status" value="1"/>
</dbReference>
<dbReference type="GO" id="GO:0005737">
    <property type="term" value="C:cytoplasm"/>
    <property type="evidence" value="ECO:0007669"/>
    <property type="project" value="UniProtKB-SubCell"/>
</dbReference>
<dbReference type="FunFam" id="3.30.420.340:FF:000001">
    <property type="entry name" value="UvrABC system protein C"/>
    <property type="match status" value="1"/>
</dbReference>
<dbReference type="InterPro" id="IPR050066">
    <property type="entry name" value="UvrABC_protein_C"/>
</dbReference>
<dbReference type="SMART" id="SM00465">
    <property type="entry name" value="GIYc"/>
    <property type="match status" value="1"/>
</dbReference>
<keyword evidence="4 7" id="KW-0267">Excision nuclease</keyword>
<dbReference type="SUPFAM" id="SSF82771">
    <property type="entry name" value="GIY-YIG endonuclease"/>
    <property type="match status" value="1"/>
</dbReference>